<keyword evidence="4" id="KW-1185">Reference proteome</keyword>
<sequence length="333" mass="38380">MNKFKHFLGIDVSKEYFDAVLILNGAKEKPIHNQFANDSKGVKTLNQWLKKQGATNQQTLDCLEHTGMYGKLIIKYLMGFNYSLWVEMSLKIIRSMGLQRGKNDKIDAERIAIYAMKNQQEAIIYQAPSRTVEKIRNLMSLREKLILTKASLIRNSKEMKSLDPEVSELSDKFQKQTIKGITSDLKQIEKQLDLFIKEDENLSKIYSQAISVPGVGKVTTLYLICFTNEFTTYSMPRQLACYAGVVPFEHTSGKSIRLRPKVHHMANKKLKKQLHMCALSAVNHDPEMKEYFKRKVQEGKNKMLVINNVRNKIVHRICACIRDNKTFEVRKSA</sequence>
<reference evidence="3 4" key="1">
    <citation type="submission" date="2018-05" db="EMBL/GenBank/DDBJ databases">
        <title>Flavobacterium sp. strain IMCC34758, incomplete genome.</title>
        <authorList>
            <person name="Joung Y."/>
        </authorList>
    </citation>
    <scope>NUCLEOTIDE SEQUENCE [LARGE SCALE GENOMIC DNA]</scope>
    <source>
        <strain evidence="3 4">IMCC34758</strain>
    </source>
</reference>
<dbReference type="NCBIfam" id="NF033542">
    <property type="entry name" value="transpos_IS110"/>
    <property type="match status" value="1"/>
</dbReference>
<gene>
    <name evidence="3" type="ORF">DMB68_08155</name>
</gene>
<evidence type="ECO:0000313" key="3">
    <source>
        <dbReference type="EMBL" id="PXY47106.1"/>
    </source>
</evidence>
<organism evidence="3 4">
    <name type="scientific">Flavobacterium hydrophilum</name>
    <dbReference type="NCBI Taxonomy" id="2211445"/>
    <lineage>
        <taxon>Bacteria</taxon>
        <taxon>Pseudomonadati</taxon>
        <taxon>Bacteroidota</taxon>
        <taxon>Flavobacteriia</taxon>
        <taxon>Flavobacteriales</taxon>
        <taxon>Flavobacteriaceae</taxon>
        <taxon>Flavobacterium</taxon>
    </lineage>
</organism>
<dbReference type="GO" id="GO:0003677">
    <property type="term" value="F:DNA binding"/>
    <property type="evidence" value="ECO:0007669"/>
    <property type="project" value="InterPro"/>
</dbReference>
<dbReference type="InterPro" id="IPR002525">
    <property type="entry name" value="Transp_IS110-like_N"/>
</dbReference>
<dbReference type="InterPro" id="IPR003346">
    <property type="entry name" value="Transposase_20"/>
</dbReference>
<dbReference type="OrthoDB" id="964423at2"/>
<name>A0A2V4C6U7_9FLAO</name>
<dbReference type="GO" id="GO:0006313">
    <property type="term" value="P:DNA transposition"/>
    <property type="evidence" value="ECO:0007669"/>
    <property type="project" value="InterPro"/>
</dbReference>
<feature type="domain" description="Transposase IS116/IS110/IS902 C-terminal" evidence="2">
    <location>
        <begin position="211"/>
        <end position="292"/>
    </location>
</feature>
<proteinExistence type="predicted"/>
<comment type="caution">
    <text evidence="3">The sequence shown here is derived from an EMBL/GenBank/DDBJ whole genome shotgun (WGS) entry which is preliminary data.</text>
</comment>
<protein>
    <submittedName>
        <fullName evidence="3">IS110 family transposase</fullName>
    </submittedName>
</protein>
<dbReference type="RefSeq" id="WP_110346107.1">
    <property type="nucleotide sequence ID" value="NZ_QJHL01000001.1"/>
</dbReference>
<dbReference type="PANTHER" id="PTHR33055">
    <property type="entry name" value="TRANSPOSASE FOR INSERTION SEQUENCE ELEMENT IS1111A"/>
    <property type="match status" value="1"/>
</dbReference>
<dbReference type="Pfam" id="PF02371">
    <property type="entry name" value="Transposase_20"/>
    <property type="match status" value="1"/>
</dbReference>
<evidence type="ECO:0000313" key="4">
    <source>
        <dbReference type="Proteomes" id="UP000247681"/>
    </source>
</evidence>
<dbReference type="InterPro" id="IPR047650">
    <property type="entry name" value="Transpos_IS110"/>
</dbReference>
<evidence type="ECO:0000259" key="2">
    <source>
        <dbReference type="Pfam" id="PF02371"/>
    </source>
</evidence>
<dbReference type="AlphaFoldDB" id="A0A2V4C6U7"/>
<dbReference type="Pfam" id="PF01548">
    <property type="entry name" value="DEDD_Tnp_IS110"/>
    <property type="match status" value="1"/>
</dbReference>
<feature type="domain" description="Transposase IS110-like N-terminal" evidence="1">
    <location>
        <begin position="8"/>
        <end position="154"/>
    </location>
</feature>
<dbReference type="PANTHER" id="PTHR33055:SF3">
    <property type="entry name" value="PUTATIVE TRANSPOSASE FOR IS117-RELATED"/>
    <property type="match status" value="1"/>
</dbReference>
<dbReference type="Proteomes" id="UP000247681">
    <property type="component" value="Unassembled WGS sequence"/>
</dbReference>
<dbReference type="EMBL" id="QJHL01000001">
    <property type="protein sequence ID" value="PXY47106.1"/>
    <property type="molecule type" value="Genomic_DNA"/>
</dbReference>
<evidence type="ECO:0000259" key="1">
    <source>
        <dbReference type="Pfam" id="PF01548"/>
    </source>
</evidence>
<dbReference type="GO" id="GO:0004803">
    <property type="term" value="F:transposase activity"/>
    <property type="evidence" value="ECO:0007669"/>
    <property type="project" value="InterPro"/>
</dbReference>
<accession>A0A2V4C6U7</accession>